<proteinExistence type="predicted"/>
<organism evidence="2 3">
    <name type="scientific">Amblyomma americanum</name>
    <name type="common">Lone star tick</name>
    <dbReference type="NCBI Taxonomy" id="6943"/>
    <lineage>
        <taxon>Eukaryota</taxon>
        <taxon>Metazoa</taxon>
        <taxon>Ecdysozoa</taxon>
        <taxon>Arthropoda</taxon>
        <taxon>Chelicerata</taxon>
        <taxon>Arachnida</taxon>
        <taxon>Acari</taxon>
        <taxon>Parasitiformes</taxon>
        <taxon>Ixodida</taxon>
        <taxon>Ixodoidea</taxon>
        <taxon>Ixodidae</taxon>
        <taxon>Amblyomminae</taxon>
        <taxon>Amblyomma</taxon>
    </lineage>
</organism>
<reference evidence="2 3" key="1">
    <citation type="journal article" date="2023" name="Arcadia Sci">
        <title>De novo assembly of a long-read Amblyomma americanum tick genome.</title>
        <authorList>
            <person name="Chou S."/>
            <person name="Poskanzer K.E."/>
            <person name="Rollins M."/>
            <person name="Thuy-Boun P.S."/>
        </authorList>
    </citation>
    <scope>NUCLEOTIDE SEQUENCE [LARGE SCALE GENOMIC DNA]</scope>
    <source>
        <strain evidence="2">F_SG_1</strain>
        <tissue evidence="2">Salivary glands</tissue>
    </source>
</reference>
<protein>
    <submittedName>
        <fullName evidence="2">Uncharacterized protein</fullName>
    </submittedName>
</protein>
<sequence>MSKEVTVHIHRGPDGGIKVTLSEHRSLGPVQGQCKVSIRYLIDPSVPALRMKTTITGGAALKARTATTHATPSSESTLPTTTTPSSTSGAARASTSGSHNQSSESDYLNIKKNQ</sequence>
<feature type="compositionally biased region" description="Polar residues" evidence="1">
    <location>
        <begin position="99"/>
        <end position="114"/>
    </location>
</feature>
<accession>A0AAQ4DFG3</accession>
<name>A0AAQ4DFG3_AMBAM</name>
<evidence type="ECO:0000313" key="2">
    <source>
        <dbReference type="EMBL" id="KAK8761203.1"/>
    </source>
</evidence>
<gene>
    <name evidence="2" type="ORF">V5799_027528</name>
</gene>
<dbReference type="EMBL" id="JARKHS020031436">
    <property type="protein sequence ID" value="KAK8761203.1"/>
    <property type="molecule type" value="Genomic_DNA"/>
</dbReference>
<feature type="compositionally biased region" description="Low complexity" evidence="1">
    <location>
        <begin position="70"/>
        <end position="98"/>
    </location>
</feature>
<keyword evidence="3" id="KW-1185">Reference proteome</keyword>
<evidence type="ECO:0000313" key="3">
    <source>
        <dbReference type="Proteomes" id="UP001321473"/>
    </source>
</evidence>
<feature type="region of interest" description="Disordered" evidence="1">
    <location>
        <begin position="63"/>
        <end position="114"/>
    </location>
</feature>
<dbReference type="Proteomes" id="UP001321473">
    <property type="component" value="Unassembled WGS sequence"/>
</dbReference>
<dbReference type="AlphaFoldDB" id="A0AAQ4DFG3"/>
<evidence type="ECO:0000256" key="1">
    <source>
        <dbReference type="SAM" id="MobiDB-lite"/>
    </source>
</evidence>
<comment type="caution">
    <text evidence="2">The sequence shown here is derived from an EMBL/GenBank/DDBJ whole genome shotgun (WGS) entry which is preliminary data.</text>
</comment>